<reference evidence="1 2" key="1">
    <citation type="submission" date="2014-02" db="EMBL/GenBank/DDBJ databases">
        <authorList>
            <person name="Sears C."/>
            <person name="Carroll K."/>
            <person name="Sack B.R."/>
            <person name="Qadri F."/>
            <person name="Myers L.L."/>
            <person name="Chung G.-T."/>
            <person name="Escheverria P."/>
            <person name="Fraser C.M."/>
            <person name="Sadzewicz L."/>
            <person name="Shefchek K.A."/>
            <person name="Tallon L."/>
            <person name="Das S.P."/>
            <person name="Daugherty S."/>
            <person name="Mongodin E.F."/>
        </authorList>
    </citation>
    <scope>NUCLEOTIDE SEQUENCE [LARGE SCALE GENOMIC DNA]</scope>
    <source>
        <strain evidence="1 2">3976T8</strain>
    </source>
</reference>
<gene>
    <name evidence="1" type="ORF">M123_2633</name>
</gene>
<dbReference type="EMBL" id="JGDS01000053">
    <property type="protein sequence ID" value="EXZ72953.1"/>
    <property type="molecule type" value="Genomic_DNA"/>
</dbReference>
<evidence type="ECO:0000313" key="2">
    <source>
        <dbReference type="Proteomes" id="UP000020938"/>
    </source>
</evidence>
<accession>A0A016AV30</accession>
<dbReference type="PATRIC" id="fig|1339314.3.peg.2813"/>
<organism evidence="1 2">
    <name type="scientific">Bacteroides fragilis str. 3976T8</name>
    <dbReference type="NCBI Taxonomy" id="1339314"/>
    <lineage>
        <taxon>Bacteria</taxon>
        <taxon>Pseudomonadati</taxon>
        <taxon>Bacteroidota</taxon>
        <taxon>Bacteroidia</taxon>
        <taxon>Bacteroidales</taxon>
        <taxon>Bacteroidaceae</taxon>
        <taxon>Bacteroides</taxon>
    </lineage>
</organism>
<comment type="caution">
    <text evidence="1">The sequence shown here is derived from an EMBL/GenBank/DDBJ whole genome shotgun (WGS) entry which is preliminary data.</text>
</comment>
<evidence type="ECO:0000313" key="1">
    <source>
        <dbReference type="EMBL" id="EXZ72953.1"/>
    </source>
</evidence>
<dbReference type="Proteomes" id="UP000020938">
    <property type="component" value="Unassembled WGS sequence"/>
</dbReference>
<sequence>MIMARTFTITSYGKTKEYPESQRKKMIKEFETAMLCCDGSEAERYRNIYGDLVAGEKECMDTERPLSPELEAMIERMFTTQK</sequence>
<proteinExistence type="predicted"/>
<name>A0A016AV30_BACFG</name>
<dbReference type="AlphaFoldDB" id="A0A016AV30"/>
<protein>
    <submittedName>
        <fullName evidence="1">Uncharacterized protein</fullName>
    </submittedName>
</protein>